<dbReference type="AlphaFoldDB" id="A0A3E0HV28"/>
<sequence length="373" mass="39899">MATLAQSIPVRWQGKLLQALFALPAPARRLIAGRPVRIDGQTLDLDAQLLLKMQRLSGVELHGKSVQQARAAISGGRELVGGAEIEPVSTKDLLLPGDIPARLYRPGDLPEGSPLLVFFHGGGFVIGDIDSHDGLCRFLARNAGVRVLSVGYRLAPEDPFPAAVDDCVAAFKWAVSEASALGADPKLIALGGDSAGGNLSIVTALQVASGNARPVFLLLLYPTVDATTRRRSRELFGNGYFLTDAGMDWFMERYVPDPATRPDPRVSPLLAEDLSGLPPTYLATAGFDPLRDEGELFARRVAEAGVPIVLRRHEGLFHGFASMTGLGHSFKEATLEAASALRTGLAISRNGRPRRKAVKPDELNGYPVGGWLT</sequence>
<evidence type="ECO:0000313" key="4">
    <source>
        <dbReference type="EMBL" id="REH50140.1"/>
    </source>
</evidence>
<evidence type="ECO:0000256" key="1">
    <source>
        <dbReference type="ARBA" id="ARBA00010515"/>
    </source>
</evidence>
<proteinExistence type="inferred from homology"/>
<dbReference type="OrthoDB" id="3206739at2"/>
<comment type="caution">
    <text evidence="4">The sequence shown here is derived from an EMBL/GenBank/DDBJ whole genome shotgun (WGS) entry which is preliminary data.</text>
</comment>
<dbReference type="InterPro" id="IPR029058">
    <property type="entry name" value="AB_hydrolase_fold"/>
</dbReference>
<evidence type="ECO:0000259" key="3">
    <source>
        <dbReference type="Pfam" id="PF07859"/>
    </source>
</evidence>
<dbReference type="GO" id="GO:0004806">
    <property type="term" value="F:triacylglycerol lipase activity"/>
    <property type="evidence" value="ECO:0007669"/>
    <property type="project" value="TreeGrafter"/>
</dbReference>
<protein>
    <submittedName>
        <fullName evidence="4">Acetyl esterase</fullName>
    </submittedName>
</protein>
<name>A0A3E0HV28_9PSEU</name>
<organism evidence="4 5">
    <name type="scientific">Kutzneria buriramensis</name>
    <dbReference type="NCBI Taxonomy" id="1045776"/>
    <lineage>
        <taxon>Bacteria</taxon>
        <taxon>Bacillati</taxon>
        <taxon>Actinomycetota</taxon>
        <taxon>Actinomycetes</taxon>
        <taxon>Pseudonocardiales</taxon>
        <taxon>Pseudonocardiaceae</taxon>
        <taxon>Kutzneria</taxon>
    </lineage>
</organism>
<feature type="domain" description="Alpha/beta hydrolase fold-3" evidence="3">
    <location>
        <begin position="116"/>
        <end position="321"/>
    </location>
</feature>
<dbReference type="PROSITE" id="PS01173">
    <property type="entry name" value="LIPASE_GDXG_HIS"/>
    <property type="match status" value="1"/>
</dbReference>
<reference evidence="4 5" key="1">
    <citation type="submission" date="2018-08" db="EMBL/GenBank/DDBJ databases">
        <title>Genomic Encyclopedia of Archaeal and Bacterial Type Strains, Phase II (KMG-II): from individual species to whole genera.</title>
        <authorList>
            <person name="Goeker M."/>
        </authorList>
    </citation>
    <scope>NUCLEOTIDE SEQUENCE [LARGE SCALE GENOMIC DNA]</scope>
    <source>
        <strain evidence="4 5">DSM 45791</strain>
    </source>
</reference>
<dbReference type="Pfam" id="PF07859">
    <property type="entry name" value="Abhydrolase_3"/>
    <property type="match status" value="1"/>
</dbReference>
<evidence type="ECO:0000313" key="5">
    <source>
        <dbReference type="Proteomes" id="UP000256269"/>
    </source>
</evidence>
<accession>A0A3E0HV28</accession>
<dbReference type="Gene3D" id="3.40.50.1820">
    <property type="entry name" value="alpha/beta hydrolase"/>
    <property type="match status" value="1"/>
</dbReference>
<dbReference type="PANTHER" id="PTHR23025">
    <property type="entry name" value="TRIACYLGLYCEROL LIPASE"/>
    <property type="match status" value="1"/>
</dbReference>
<dbReference type="Proteomes" id="UP000256269">
    <property type="component" value="Unassembled WGS sequence"/>
</dbReference>
<evidence type="ECO:0000256" key="2">
    <source>
        <dbReference type="ARBA" id="ARBA00022801"/>
    </source>
</evidence>
<dbReference type="EMBL" id="QUNO01000004">
    <property type="protein sequence ID" value="REH50140.1"/>
    <property type="molecule type" value="Genomic_DNA"/>
</dbReference>
<dbReference type="GO" id="GO:0005829">
    <property type="term" value="C:cytosol"/>
    <property type="evidence" value="ECO:0007669"/>
    <property type="project" value="TreeGrafter"/>
</dbReference>
<gene>
    <name evidence="4" type="ORF">BCF44_104413</name>
</gene>
<dbReference type="InterPro" id="IPR002168">
    <property type="entry name" value="Lipase_GDXG_HIS_AS"/>
</dbReference>
<dbReference type="InterPro" id="IPR013094">
    <property type="entry name" value="AB_hydrolase_3"/>
</dbReference>
<dbReference type="PANTHER" id="PTHR23025:SF4">
    <property type="entry name" value="ALPHA_BETA HYDROLASE FOLD-3 DOMAIN-CONTAINING PROTEIN"/>
    <property type="match status" value="1"/>
</dbReference>
<dbReference type="RefSeq" id="WP_116174656.1">
    <property type="nucleotide sequence ID" value="NZ_CP144375.1"/>
</dbReference>
<keyword evidence="5" id="KW-1185">Reference proteome</keyword>
<dbReference type="GO" id="GO:0004771">
    <property type="term" value="F:sterol ester esterase activity"/>
    <property type="evidence" value="ECO:0007669"/>
    <property type="project" value="TreeGrafter"/>
</dbReference>
<keyword evidence="2" id="KW-0378">Hydrolase</keyword>
<dbReference type="SUPFAM" id="SSF53474">
    <property type="entry name" value="alpha/beta-Hydrolases"/>
    <property type="match status" value="1"/>
</dbReference>
<dbReference type="GO" id="GO:0019433">
    <property type="term" value="P:triglyceride catabolic process"/>
    <property type="evidence" value="ECO:0007669"/>
    <property type="project" value="TreeGrafter"/>
</dbReference>
<comment type="similarity">
    <text evidence="1">Belongs to the 'GDXG' lipolytic enzyme family.</text>
</comment>